<comment type="caution">
    <text evidence="1">The sequence shown here is derived from an EMBL/GenBank/DDBJ whole genome shotgun (WGS) entry which is preliminary data.</text>
</comment>
<proteinExistence type="predicted"/>
<sequence length="147" mass="17085">MGFEHLHWRPFKRCIYHQAVSTTRPIHQLRRISLERNSHPNHEYEADGDVLFKNPPKGNEVPKPSLDSRLLAPRALFHDPHAFLEKMILFFFPSLEEPPPFLYVMLSSSFQEKFLKPPSFFEGKTSETLCLLQPVNSLVFLAEITVP</sequence>
<dbReference type="EMBL" id="JAYMYQ010000010">
    <property type="protein sequence ID" value="KAK7308260.1"/>
    <property type="molecule type" value="Genomic_DNA"/>
</dbReference>
<gene>
    <name evidence="1" type="ORF">VNO77_41862</name>
</gene>
<name>A0AAN9JZ77_CANGL</name>
<dbReference type="Proteomes" id="UP001367508">
    <property type="component" value="Unassembled WGS sequence"/>
</dbReference>
<organism evidence="1 2">
    <name type="scientific">Canavalia gladiata</name>
    <name type="common">Sword bean</name>
    <name type="synonym">Dolichos gladiatus</name>
    <dbReference type="NCBI Taxonomy" id="3824"/>
    <lineage>
        <taxon>Eukaryota</taxon>
        <taxon>Viridiplantae</taxon>
        <taxon>Streptophyta</taxon>
        <taxon>Embryophyta</taxon>
        <taxon>Tracheophyta</taxon>
        <taxon>Spermatophyta</taxon>
        <taxon>Magnoliopsida</taxon>
        <taxon>eudicotyledons</taxon>
        <taxon>Gunneridae</taxon>
        <taxon>Pentapetalae</taxon>
        <taxon>rosids</taxon>
        <taxon>fabids</taxon>
        <taxon>Fabales</taxon>
        <taxon>Fabaceae</taxon>
        <taxon>Papilionoideae</taxon>
        <taxon>50 kb inversion clade</taxon>
        <taxon>NPAAA clade</taxon>
        <taxon>indigoferoid/millettioid clade</taxon>
        <taxon>Phaseoleae</taxon>
        <taxon>Canavalia</taxon>
    </lineage>
</organism>
<reference evidence="1 2" key="1">
    <citation type="submission" date="2024-01" db="EMBL/GenBank/DDBJ databases">
        <title>The genomes of 5 underutilized Papilionoideae crops provide insights into root nodulation and disease resistanc.</title>
        <authorList>
            <person name="Jiang F."/>
        </authorList>
    </citation>
    <scope>NUCLEOTIDE SEQUENCE [LARGE SCALE GENOMIC DNA]</scope>
    <source>
        <strain evidence="1">LVBAO_FW01</strain>
        <tissue evidence="1">Leaves</tissue>
    </source>
</reference>
<evidence type="ECO:0000313" key="1">
    <source>
        <dbReference type="EMBL" id="KAK7308260.1"/>
    </source>
</evidence>
<accession>A0AAN9JZ77</accession>
<protein>
    <submittedName>
        <fullName evidence="1">Uncharacterized protein</fullName>
    </submittedName>
</protein>
<keyword evidence="2" id="KW-1185">Reference proteome</keyword>
<evidence type="ECO:0000313" key="2">
    <source>
        <dbReference type="Proteomes" id="UP001367508"/>
    </source>
</evidence>
<dbReference type="AlphaFoldDB" id="A0AAN9JZ77"/>